<dbReference type="EMBL" id="NCKW01005494">
    <property type="protein sequence ID" value="POM72766.1"/>
    <property type="molecule type" value="Genomic_DNA"/>
</dbReference>
<name>A0A2P4Y4P1_9STRA</name>
<organism evidence="2 3">
    <name type="scientific">Phytophthora palmivora</name>
    <dbReference type="NCBI Taxonomy" id="4796"/>
    <lineage>
        <taxon>Eukaryota</taxon>
        <taxon>Sar</taxon>
        <taxon>Stramenopiles</taxon>
        <taxon>Oomycota</taxon>
        <taxon>Peronosporomycetes</taxon>
        <taxon>Peronosporales</taxon>
        <taxon>Peronosporaceae</taxon>
        <taxon>Phytophthora</taxon>
    </lineage>
</organism>
<dbReference type="OrthoDB" id="128293at2759"/>
<reference evidence="2 3" key="1">
    <citation type="journal article" date="2017" name="Genome Biol. Evol.">
        <title>Phytophthora megakarya and P. palmivora, closely related causal agents of cacao black pod rot, underwent increases in genome sizes and gene numbers by different mechanisms.</title>
        <authorList>
            <person name="Ali S.S."/>
            <person name="Shao J."/>
            <person name="Lary D.J."/>
            <person name="Kronmiller B."/>
            <person name="Shen D."/>
            <person name="Strem M.D."/>
            <person name="Amoako-Attah I."/>
            <person name="Akrofi A.Y."/>
            <person name="Begoude B.A."/>
            <person name="Ten Hoopen G.M."/>
            <person name="Coulibaly K."/>
            <person name="Kebe B.I."/>
            <person name="Melnick R.L."/>
            <person name="Guiltinan M.J."/>
            <person name="Tyler B.M."/>
            <person name="Meinhardt L.W."/>
            <person name="Bailey B.A."/>
        </authorList>
    </citation>
    <scope>NUCLEOTIDE SEQUENCE [LARGE SCALE GENOMIC DNA]</scope>
    <source>
        <strain evidence="3">sbr112.9</strain>
    </source>
</reference>
<evidence type="ECO:0000313" key="2">
    <source>
        <dbReference type="EMBL" id="POM72766.1"/>
    </source>
</evidence>
<keyword evidence="1" id="KW-0732">Signal</keyword>
<protein>
    <submittedName>
        <fullName evidence="2">RxLR effector</fullName>
    </submittedName>
</protein>
<feature type="signal peptide" evidence="1">
    <location>
        <begin position="1"/>
        <end position="20"/>
    </location>
</feature>
<gene>
    <name evidence="2" type="ORF">PHPALM_10469</name>
</gene>
<proteinExistence type="predicted"/>
<dbReference type="Proteomes" id="UP000237271">
    <property type="component" value="Unassembled WGS sequence"/>
</dbReference>
<dbReference type="AlphaFoldDB" id="A0A2P4Y4P1"/>
<dbReference type="PROSITE" id="PS51257">
    <property type="entry name" value="PROKAR_LIPOPROTEIN"/>
    <property type="match status" value="1"/>
</dbReference>
<keyword evidence="3" id="KW-1185">Reference proteome</keyword>
<evidence type="ECO:0000313" key="3">
    <source>
        <dbReference type="Proteomes" id="UP000237271"/>
    </source>
</evidence>
<feature type="chain" id="PRO_5015138385" evidence="1">
    <location>
        <begin position="21"/>
        <end position="218"/>
    </location>
</feature>
<sequence length="218" mass="24989">MMRCFCMVLIAAASFGCGHAIRTARGSTLTNLDQKDIPTTRVLRFRTTSTDSKEERGFFTTWINTAVPKLLVTDNQLEHLTVQTASVNEVFKNLQLNKLDHGLDEVLLNPSLKRFGNYLIEIRSKNPPEALIGTLSKHYGEDTVAKMLFDAKHVTNTEDIAKHLQAVQFIKWFNEKKTPTDVWNLLQLTHKTAYENPYHAIWWEYVAVRADIISRLKI</sequence>
<comment type="caution">
    <text evidence="2">The sequence shown here is derived from an EMBL/GenBank/DDBJ whole genome shotgun (WGS) entry which is preliminary data.</text>
</comment>
<evidence type="ECO:0000256" key="1">
    <source>
        <dbReference type="SAM" id="SignalP"/>
    </source>
</evidence>
<accession>A0A2P4Y4P1</accession>